<protein>
    <recommendedName>
        <fullName evidence="1">Methyltransferase FkbM domain-containing protein</fullName>
    </recommendedName>
</protein>
<proteinExistence type="predicted"/>
<dbReference type="InterPro" id="IPR006342">
    <property type="entry name" value="FkbM_mtfrase"/>
</dbReference>
<dbReference type="SUPFAM" id="SSF53335">
    <property type="entry name" value="S-adenosyl-L-methionine-dependent methyltransferases"/>
    <property type="match status" value="1"/>
</dbReference>
<dbReference type="PANTHER" id="PTHR34203">
    <property type="entry name" value="METHYLTRANSFERASE, FKBM FAMILY PROTEIN"/>
    <property type="match status" value="1"/>
</dbReference>
<dbReference type="InterPro" id="IPR052514">
    <property type="entry name" value="SAM-dependent_MTase"/>
</dbReference>
<evidence type="ECO:0000259" key="1">
    <source>
        <dbReference type="Pfam" id="PF05050"/>
    </source>
</evidence>
<dbReference type="Proteomes" id="UP000217446">
    <property type="component" value="Unassembled WGS sequence"/>
</dbReference>
<dbReference type="Pfam" id="PF05050">
    <property type="entry name" value="Methyltransf_21"/>
    <property type="match status" value="1"/>
</dbReference>
<dbReference type="NCBIfam" id="TIGR01444">
    <property type="entry name" value="fkbM_fam"/>
    <property type="match status" value="1"/>
</dbReference>
<dbReference type="PANTHER" id="PTHR34203:SF15">
    <property type="entry name" value="SLL1173 PROTEIN"/>
    <property type="match status" value="1"/>
</dbReference>
<keyword evidence="3" id="KW-1185">Reference proteome</keyword>
<dbReference type="Gene3D" id="3.40.50.150">
    <property type="entry name" value="Vaccinia Virus protein VP39"/>
    <property type="match status" value="1"/>
</dbReference>
<gene>
    <name evidence="2" type="ORF">SO3561_09379</name>
</gene>
<accession>A0A250VUP5</accession>
<name>A0A250VUP5_STROL</name>
<organism evidence="2 3">
    <name type="scientific">Streptomyces olivochromogenes</name>
    <dbReference type="NCBI Taxonomy" id="1963"/>
    <lineage>
        <taxon>Bacteria</taxon>
        <taxon>Bacillati</taxon>
        <taxon>Actinomycetota</taxon>
        <taxon>Actinomycetes</taxon>
        <taxon>Kitasatosporales</taxon>
        <taxon>Streptomycetaceae</taxon>
        <taxon>Streptomyces</taxon>
    </lineage>
</organism>
<evidence type="ECO:0000313" key="2">
    <source>
        <dbReference type="EMBL" id="GAX57809.1"/>
    </source>
</evidence>
<dbReference type="EMBL" id="BDQI01000040">
    <property type="protein sequence ID" value="GAX57809.1"/>
    <property type="molecule type" value="Genomic_DNA"/>
</dbReference>
<evidence type="ECO:0000313" key="3">
    <source>
        <dbReference type="Proteomes" id="UP000217446"/>
    </source>
</evidence>
<dbReference type="STRING" id="1963.AQJ27_46240"/>
<feature type="domain" description="Methyltransferase FkbM" evidence="1">
    <location>
        <begin position="7"/>
        <end position="174"/>
    </location>
</feature>
<reference evidence="3" key="1">
    <citation type="submission" date="2017-05" db="EMBL/GenBank/DDBJ databases">
        <title>Streptomyces olivochromogenes NBRC 3561 whole genome shotgun sequence.</title>
        <authorList>
            <person name="Dohra H."/>
            <person name="Kodani S."/>
        </authorList>
    </citation>
    <scope>NUCLEOTIDE SEQUENCE [LARGE SCALE GENOMIC DNA]</scope>
    <source>
        <strain evidence="3">NBRC 3561</strain>
    </source>
</reference>
<dbReference type="AlphaFoldDB" id="A0A250VUP5"/>
<dbReference type="InterPro" id="IPR029063">
    <property type="entry name" value="SAM-dependent_MTases_sf"/>
</dbReference>
<dbReference type="RefSeq" id="WP_067383706.1">
    <property type="nucleotide sequence ID" value="NZ_BDQI01000040.1"/>
</dbReference>
<sequence length="224" mass="24114">MKASRSCFACQRIDSPYYSVLAAHLVGPAGRVAAVEPSPDFHQMLTANARANGCDNVRAVNAAASDVPGRLVFYLERSTNLGGTTAVRPHTVESSFEADAAPLPQLTEEELAAARLIKIDVEGAEAAAVSGLVPILPRLRGDAELVIEVTPRLLAKQGRTVDDVLRPLREHGFHTYRLANDYNAGSYPAALRRPAPAVRWREPVTAMTDLVLSRTDGEILPPGR</sequence>
<comment type="caution">
    <text evidence="2">The sequence shown here is derived from an EMBL/GenBank/DDBJ whole genome shotgun (WGS) entry which is preliminary data.</text>
</comment>